<evidence type="ECO:0000256" key="2">
    <source>
        <dbReference type="SAM" id="SignalP"/>
    </source>
</evidence>
<protein>
    <recommendedName>
        <fullName evidence="5">F-box domain-containing protein</fullName>
    </recommendedName>
</protein>
<reference evidence="3 4" key="1">
    <citation type="journal article" date="2013" name="PLoS Genet.">
        <title>Genomic mechanisms accounting for the adaptation to parasitism in nematode-trapping fungi.</title>
        <authorList>
            <person name="Meerupati T."/>
            <person name="Andersson K.M."/>
            <person name="Friman E."/>
            <person name="Kumar D."/>
            <person name="Tunlid A."/>
            <person name="Ahren D."/>
        </authorList>
    </citation>
    <scope>NUCLEOTIDE SEQUENCE [LARGE SCALE GENOMIC DNA]</scope>
    <source>
        <strain evidence="3 4">CBS 200.50</strain>
    </source>
</reference>
<evidence type="ECO:0000313" key="4">
    <source>
        <dbReference type="Proteomes" id="UP000015100"/>
    </source>
</evidence>
<evidence type="ECO:0000313" key="3">
    <source>
        <dbReference type="EMBL" id="EPS45353.1"/>
    </source>
</evidence>
<dbReference type="HOGENOM" id="CLU_532109_0_0_1"/>
<dbReference type="OMA" id="WENTIPF"/>
<accession>S8C0X4</accession>
<comment type="caution">
    <text evidence="3">The sequence shown here is derived from an EMBL/GenBank/DDBJ whole genome shotgun (WGS) entry which is preliminary data.</text>
</comment>
<gene>
    <name evidence="3" type="ORF">H072_599</name>
</gene>
<organism evidence="3 4">
    <name type="scientific">Dactylellina haptotyla (strain CBS 200.50)</name>
    <name type="common">Nematode-trapping fungus</name>
    <name type="synonym">Monacrosporium haptotylum</name>
    <dbReference type="NCBI Taxonomy" id="1284197"/>
    <lineage>
        <taxon>Eukaryota</taxon>
        <taxon>Fungi</taxon>
        <taxon>Dikarya</taxon>
        <taxon>Ascomycota</taxon>
        <taxon>Pezizomycotina</taxon>
        <taxon>Orbiliomycetes</taxon>
        <taxon>Orbiliales</taxon>
        <taxon>Orbiliaceae</taxon>
        <taxon>Dactylellina</taxon>
    </lineage>
</organism>
<sequence>MACFDSLLIDVLLAIFEQCQSFTDATSLSTTCKSIRSIWIQRRASLAFTIALSVIPAFDEALITIRATEIAKSHTNTFISKKIEGETTPDFRILPRQLSYRTSRPTFGEILSVLDLYSFITTAIYFARHGDHEHLIKLGYYLDSVDWENTIPFYAFPDEPLDGKIPIPEVDTPIYELRIFSSMYRVFLAGAMLSAPYIHSVLSESSPLRDLFLPHQGPRCFPEEIEEDLKSELGYKLTSSEVEYLDQSSVYSHNLAEAPGSEFADFADYLITSGREEYHIDEGFSLSDTAIPRGIAMGNELSEEEYKKGSAVQQIMMFYNAYDIIHRLIADHYEHNSFVERAKGYPGSPETTSQFKMKKNPPEGPSKSTRSIELFMFGIYQPEVFTFPASRKHVKPDSWIYAGPGSCEIDGVEHKRSIIPVKSFNAQIFLKSHQMGHDWTGALVDMDFVRFALSQCGVMFEHPEWYKNNYFHKEQYMAQGRAFWGLEHFVPTPELLKPPLILKSRFHSIGIN</sequence>
<dbReference type="AlphaFoldDB" id="S8C0X4"/>
<dbReference type="eggNOG" id="ENOG502T1I9">
    <property type="taxonomic scope" value="Eukaryota"/>
</dbReference>
<feature type="region of interest" description="Disordered" evidence="1">
    <location>
        <begin position="344"/>
        <end position="367"/>
    </location>
</feature>
<proteinExistence type="predicted"/>
<keyword evidence="4" id="KW-1185">Reference proteome</keyword>
<feature type="chain" id="PRO_5004548833" description="F-box domain-containing protein" evidence="2">
    <location>
        <begin position="22"/>
        <end position="512"/>
    </location>
</feature>
<name>S8C0X4_DACHA</name>
<evidence type="ECO:0008006" key="5">
    <source>
        <dbReference type="Google" id="ProtNLM"/>
    </source>
</evidence>
<dbReference type="OrthoDB" id="5280464at2759"/>
<dbReference type="EMBL" id="AQGS01000016">
    <property type="protein sequence ID" value="EPS45353.1"/>
    <property type="molecule type" value="Genomic_DNA"/>
</dbReference>
<keyword evidence="2" id="KW-0732">Signal</keyword>
<dbReference type="Proteomes" id="UP000015100">
    <property type="component" value="Unassembled WGS sequence"/>
</dbReference>
<reference evidence="4" key="2">
    <citation type="submission" date="2013-04" db="EMBL/GenBank/DDBJ databases">
        <title>Genomic mechanisms accounting for the adaptation to parasitism in nematode-trapping fungi.</title>
        <authorList>
            <person name="Ahren D.G."/>
        </authorList>
    </citation>
    <scope>NUCLEOTIDE SEQUENCE [LARGE SCALE GENOMIC DNA]</scope>
    <source>
        <strain evidence="4">CBS 200.50</strain>
    </source>
</reference>
<dbReference type="STRING" id="1284197.S8C0X4"/>
<feature type="signal peptide" evidence="2">
    <location>
        <begin position="1"/>
        <end position="21"/>
    </location>
</feature>
<evidence type="ECO:0000256" key="1">
    <source>
        <dbReference type="SAM" id="MobiDB-lite"/>
    </source>
</evidence>